<evidence type="ECO:0000313" key="2">
    <source>
        <dbReference type="EMBL" id="JAD67153.1"/>
    </source>
</evidence>
<reference evidence="2" key="2">
    <citation type="journal article" date="2015" name="Data Brief">
        <title>Shoot transcriptome of the giant reed, Arundo donax.</title>
        <authorList>
            <person name="Barrero R.A."/>
            <person name="Guerrero F.D."/>
            <person name="Moolhuijzen P."/>
            <person name="Goolsby J.A."/>
            <person name="Tidwell J."/>
            <person name="Bellgard S.E."/>
            <person name="Bellgard M.I."/>
        </authorList>
    </citation>
    <scope>NUCLEOTIDE SEQUENCE</scope>
    <source>
        <tissue evidence="2">Shoot tissue taken approximately 20 cm above the soil surface</tissue>
    </source>
</reference>
<proteinExistence type="predicted"/>
<protein>
    <submittedName>
        <fullName evidence="2">Uncharacterized protein</fullName>
    </submittedName>
</protein>
<dbReference type="AlphaFoldDB" id="A0A0A9BY78"/>
<keyword evidence="1" id="KW-0812">Transmembrane</keyword>
<keyword evidence="1" id="KW-0472">Membrane</keyword>
<sequence>MLPRIVAALTRKLWGVSYLLELGAGVYPLCFWCLSYLNNFTLFLVGWHGLVTPNIFSSLHVPDSDSPFPKLP</sequence>
<accession>A0A0A9BY78</accession>
<organism evidence="2">
    <name type="scientific">Arundo donax</name>
    <name type="common">Giant reed</name>
    <name type="synonym">Donax arundinaceus</name>
    <dbReference type="NCBI Taxonomy" id="35708"/>
    <lineage>
        <taxon>Eukaryota</taxon>
        <taxon>Viridiplantae</taxon>
        <taxon>Streptophyta</taxon>
        <taxon>Embryophyta</taxon>
        <taxon>Tracheophyta</taxon>
        <taxon>Spermatophyta</taxon>
        <taxon>Magnoliopsida</taxon>
        <taxon>Liliopsida</taxon>
        <taxon>Poales</taxon>
        <taxon>Poaceae</taxon>
        <taxon>PACMAD clade</taxon>
        <taxon>Arundinoideae</taxon>
        <taxon>Arundineae</taxon>
        <taxon>Arundo</taxon>
    </lineage>
</organism>
<evidence type="ECO:0000256" key="1">
    <source>
        <dbReference type="SAM" id="Phobius"/>
    </source>
</evidence>
<feature type="transmembrane region" description="Helical" evidence="1">
    <location>
        <begin position="12"/>
        <end position="37"/>
    </location>
</feature>
<dbReference type="EMBL" id="GBRH01230742">
    <property type="protein sequence ID" value="JAD67153.1"/>
    <property type="molecule type" value="Transcribed_RNA"/>
</dbReference>
<name>A0A0A9BY78_ARUDO</name>
<keyword evidence="1" id="KW-1133">Transmembrane helix</keyword>
<reference evidence="2" key="1">
    <citation type="submission" date="2014-09" db="EMBL/GenBank/DDBJ databases">
        <authorList>
            <person name="Magalhaes I.L.F."/>
            <person name="Oliveira U."/>
            <person name="Santos F.R."/>
            <person name="Vidigal T.H.D.A."/>
            <person name="Brescovit A.D."/>
            <person name="Santos A.J."/>
        </authorList>
    </citation>
    <scope>NUCLEOTIDE SEQUENCE</scope>
    <source>
        <tissue evidence="2">Shoot tissue taken approximately 20 cm above the soil surface</tissue>
    </source>
</reference>